<comment type="caution">
    <text evidence="1">The sequence shown here is derived from an EMBL/GenBank/DDBJ whole genome shotgun (WGS) entry which is preliminary data.</text>
</comment>
<dbReference type="Pfam" id="PF01603">
    <property type="entry name" value="B56"/>
    <property type="match status" value="1"/>
</dbReference>
<protein>
    <recommendedName>
        <fullName evidence="3">Phosphoprotein phosphatase</fullName>
    </recommendedName>
</protein>
<proteinExistence type="predicted"/>
<dbReference type="EMBL" id="JAPFFF010000021">
    <property type="protein sequence ID" value="KAK8853754.1"/>
    <property type="molecule type" value="Genomic_DNA"/>
</dbReference>
<evidence type="ECO:0000313" key="2">
    <source>
        <dbReference type="Proteomes" id="UP001470230"/>
    </source>
</evidence>
<dbReference type="Gene3D" id="1.25.10.10">
    <property type="entry name" value="Leucine-rich Repeat Variant"/>
    <property type="match status" value="1"/>
</dbReference>
<gene>
    <name evidence="1" type="ORF">M9Y10_016297</name>
</gene>
<accession>A0ABR2HWW1</accession>
<dbReference type="SUPFAM" id="SSF48371">
    <property type="entry name" value="ARM repeat"/>
    <property type="match status" value="1"/>
</dbReference>
<dbReference type="InterPro" id="IPR002554">
    <property type="entry name" value="PP2A_B56"/>
</dbReference>
<evidence type="ECO:0008006" key="3">
    <source>
        <dbReference type="Google" id="ProtNLM"/>
    </source>
</evidence>
<organism evidence="1 2">
    <name type="scientific">Tritrichomonas musculus</name>
    <dbReference type="NCBI Taxonomy" id="1915356"/>
    <lineage>
        <taxon>Eukaryota</taxon>
        <taxon>Metamonada</taxon>
        <taxon>Parabasalia</taxon>
        <taxon>Tritrichomonadida</taxon>
        <taxon>Tritrichomonadidae</taxon>
        <taxon>Tritrichomonas</taxon>
    </lineage>
</organism>
<keyword evidence="2" id="KW-1185">Reference proteome</keyword>
<sequence length="497" mass="57790">MVIQNLSESCMIKLANPNQSPLKRPKIQRPSCRPFNSITIPRLQAKDQRQQLSKSSLLLISNSTNNTHDISNAYRCSTSNPKNADYFQFSKALLECKTFFEREKQSLIVVEKPSNQKPSKQPCFEKVLFFLNDHQFLSSLPSNCFNDLILVISSIFNSTNSQTIPSSLIYSDLPVYMKFSLFEEMSIIYNVFSNVLDRIDQNDLKTCITADLIRKVIKNIDVPDISERKILEGIALQIVKHIPEYKFFLLDCLFNLLQDHIDHLIPYFCIGSALQCISNILSLTDVKVTESQKSIILYLFNSYFLERFDWEMDIVLKKLYTLYPDFSEKVRNFLIFNWPNKDFQNSYYFLSFYISSLFRSKLANDDQIDKTADNNNDYEMKKYYLIVDKFYDCILSDNANNSLQAINFASNASVYHVMIKISPNFYDGFLKALKKIKTSWSPYVEEAIANSTQKIKELEKSNNESNVINTNTKPEKNKECNSQKLTWEDLKKMVNVH</sequence>
<name>A0ABR2HWW1_9EUKA</name>
<dbReference type="InterPro" id="IPR011989">
    <property type="entry name" value="ARM-like"/>
</dbReference>
<evidence type="ECO:0000313" key="1">
    <source>
        <dbReference type="EMBL" id="KAK8853754.1"/>
    </source>
</evidence>
<reference evidence="1 2" key="1">
    <citation type="submission" date="2024-04" db="EMBL/GenBank/DDBJ databases">
        <title>Tritrichomonas musculus Genome.</title>
        <authorList>
            <person name="Alves-Ferreira E."/>
            <person name="Grigg M."/>
            <person name="Lorenzi H."/>
            <person name="Galac M."/>
        </authorList>
    </citation>
    <scope>NUCLEOTIDE SEQUENCE [LARGE SCALE GENOMIC DNA]</scope>
    <source>
        <strain evidence="1 2">EAF2021</strain>
    </source>
</reference>
<dbReference type="InterPro" id="IPR016024">
    <property type="entry name" value="ARM-type_fold"/>
</dbReference>
<dbReference type="Proteomes" id="UP001470230">
    <property type="component" value="Unassembled WGS sequence"/>
</dbReference>